<dbReference type="Proteomes" id="UP000092993">
    <property type="component" value="Unassembled WGS sequence"/>
</dbReference>
<feature type="region of interest" description="Disordered" evidence="1">
    <location>
        <begin position="48"/>
        <end position="73"/>
    </location>
</feature>
<sequence>MHTCRIPQQFHSPGRTDFKFHHGLCPGHHVQLLRPLPFQQQHSMISLVLSPSPSARPAHPSARHPQPSSQTDVCSARASATARRVTVVFIKVARSPAAAAHLPRCRAHVHRTSISASPSPSPPLIFPRH</sequence>
<feature type="compositionally biased region" description="Low complexity" evidence="1">
    <location>
        <begin position="50"/>
        <end position="73"/>
    </location>
</feature>
<name>A0A1C7M3D6_GRIFR</name>
<keyword evidence="3" id="KW-1185">Reference proteome</keyword>
<protein>
    <submittedName>
        <fullName evidence="2">Uncharacterized protein</fullName>
    </submittedName>
</protein>
<dbReference type="EMBL" id="LUGG01000011">
    <property type="protein sequence ID" value="OBZ71425.1"/>
    <property type="molecule type" value="Genomic_DNA"/>
</dbReference>
<organism evidence="2 3">
    <name type="scientific">Grifola frondosa</name>
    <name type="common">Maitake</name>
    <name type="synonym">Polyporus frondosus</name>
    <dbReference type="NCBI Taxonomy" id="5627"/>
    <lineage>
        <taxon>Eukaryota</taxon>
        <taxon>Fungi</taxon>
        <taxon>Dikarya</taxon>
        <taxon>Basidiomycota</taxon>
        <taxon>Agaricomycotina</taxon>
        <taxon>Agaricomycetes</taxon>
        <taxon>Polyporales</taxon>
        <taxon>Grifolaceae</taxon>
        <taxon>Grifola</taxon>
    </lineage>
</organism>
<accession>A0A1C7M3D6</accession>
<dbReference type="AlphaFoldDB" id="A0A1C7M3D6"/>
<proteinExistence type="predicted"/>
<evidence type="ECO:0000313" key="3">
    <source>
        <dbReference type="Proteomes" id="UP000092993"/>
    </source>
</evidence>
<gene>
    <name evidence="2" type="ORF">A0H81_08608</name>
</gene>
<reference evidence="2 3" key="1">
    <citation type="submission" date="2016-03" db="EMBL/GenBank/DDBJ databases">
        <title>Whole genome sequencing of Grifola frondosa 9006-11.</title>
        <authorList>
            <person name="Min B."/>
            <person name="Park H."/>
            <person name="Kim J.-G."/>
            <person name="Cho H."/>
            <person name="Oh Y.-L."/>
            <person name="Kong W.-S."/>
            <person name="Choi I.-G."/>
        </authorList>
    </citation>
    <scope>NUCLEOTIDE SEQUENCE [LARGE SCALE GENOMIC DNA]</scope>
    <source>
        <strain evidence="2 3">9006-11</strain>
    </source>
</reference>
<comment type="caution">
    <text evidence="2">The sequence shown here is derived from an EMBL/GenBank/DDBJ whole genome shotgun (WGS) entry which is preliminary data.</text>
</comment>
<evidence type="ECO:0000313" key="2">
    <source>
        <dbReference type="EMBL" id="OBZ71425.1"/>
    </source>
</evidence>
<evidence type="ECO:0000256" key="1">
    <source>
        <dbReference type="SAM" id="MobiDB-lite"/>
    </source>
</evidence>